<comment type="caution">
    <text evidence="2">The sequence shown here is derived from an EMBL/GenBank/DDBJ whole genome shotgun (WGS) entry which is preliminary data.</text>
</comment>
<keyword evidence="3" id="KW-1185">Reference proteome</keyword>
<gene>
    <name evidence="2" type="ORF">CPELLU_LOCUS11587</name>
</gene>
<feature type="region of interest" description="Disordered" evidence="1">
    <location>
        <begin position="1"/>
        <end position="29"/>
    </location>
</feature>
<feature type="compositionally biased region" description="Basic and acidic residues" evidence="1">
    <location>
        <begin position="1"/>
        <end position="12"/>
    </location>
</feature>
<dbReference type="AlphaFoldDB" id="A0A9N9HLP2"/>
<evidence type="ECO:0000313" key="2">
    <source>
        <dbReference type="EMBL" id="CAG8696437.1"/>
    </source>
</evidence>
<protein>
    <submittedName>
        <fullName evidence="2">2036_t:CDS:1</fullName>
    </submittedName>
</protein>
<dbReference type="OrthoDB" id="2319377at2759"/>
<name>A0A9N9HLP2_9GLOM</name>
<reference evidence="2" key="1">
    <citation type="submission" date="2021-06" db="EMBL/GenBank/DDBJ databases">
        <authorList>
            <person name="Kallberg Y."/>
            <person name="Tangrot J."/>
            <person name="Rosling A."/>
        </authorList>
    </citation>
    <scope>NUCLEOTIDE SEQUENCE</scope>
    <source>
        <strain evidence="2">FL966</strain>
    </source>
</reference>
<feature type="region of interest" description="Disordered" evidence="1">
    <location>
        <begin position="103"/>
        <end position="124"/>
    </location>
</feature>
<proteinExistence type="predicted"/>
<evidence type="ECO:0000313" key="3">
    <source>
        <dbReference type="Proteomes" id="UP000789759"/>
    </source>
</evidence>
<evidence type="ECO:0000256" key="1">
    <source>
        <dbReference type="SAM" id="MobiDB-lite"/>
    </source>
</evidence>
<organism evidence="2 3">
    <name type="scientific">Cetraspora pellucida</name>
    <dbReference type="NCBI Taxonomy" id="1433469"/>
    <lineage>
        <taxon>Eukaryota</taxon>
        <taxon>Fungi</taxon>
        <taxon>Fungi incertae sedis</taxon>
        <taxon>Mucoromycota</taxon>
        <taxon>Glomeromycotina</taxon>
        <taxon>Glomeromycetes</taxon>
        <taxon>Diversisporales</taxon>
        <taxon>Gigasporaceae</taxon>
        <taxon>Cetraspora</taxon>
    </lineage>
</organism>
<dbReference type="Proteomes" id="UP000789759">
    <property type="component" value="Unassembled WGS sequence"/>
</dbReference>
<dbReference type="EMBL" id="CAJVQA010010404">
    <property type="protein sequence ID" value="CAG8696437.1"/>
    <property type="molecule type" value="Genomic_DNA"/>
</dbReference>
<accession>A0A9N9HLP2</accession>
<sequence>MRIRQIKPEDRKRRSAMKSQEGRQWNNRWAYPDDDKEREILDMWNTCDDPLNSIQDLSSTDMAEIPFNLDDYIKHFNGQKPDVKGKSTNGVCDWLRSLSLNDLPTKPPQMPLKSPDNDDSSMAPEHQTKHVVYRLVYEKSAYDEQNYKWEVSEETSKKVDKKPPRVMAESEMLINFEESKKVDKKPSRVMAESEMLIDFEESKKVGKKPSQVMNESAMLIDLEEMTESVMLIDLEEKNELPMAPTHKISDDLRSLDMDQWHKFFARH</sequence>